<keyword evidence="2" id="KW-0812">Transmembrane</keyword>
<feature type="transmembrane region" description="Helical" evidence="2">
    <location>
        <begin position="74"/>
        <end position="93"/>
    </location>
</feature>
<dbReference type="EMBL" id="BAABAT010000080">
    <property type="protein sequence ID" value="GAA4263779.1"/>
    <property type="molecule type" value="Genomic_DNA"/>
</dbReference>
<dbReference type="InterPro" id="IPR012171">
    <property type="entry name" value="Fatty_acid_desaturase"/>
</dbReference>
<feature type="domain" description="Fatty acid desaturase" evidence="3">
    <location>
        <begin position="74"/>
        <end position="332"/>
    </location>
</feature>
<dbReference type="Proteomes" id="UP001500620">
    <property type="component" value="Unassembled WGS sequence"/>
</dbReference>
<name>A0ABP8DV28_9ACTN</name>
<feature type="region of interest" description="Disordered" evidence="1">
    <location>
        <begin position="1"/>
        <end position="22"/>
    </location>
</feature>
<proteinExistence type="predicted"/>
<reference evidence="5" key="1">
    <citation type="journal article" date="2019" name="Int. J. Syst. Evol. Microbiol.">
        <title>The Global Catalogue of Microorganisms (GCM) 10K type strain sequencing project: providing services to taxonomists for standard genome sequencing and annotation.</title>
        <authorList>
            <consortium name="The Broad Institute Genomics Platform"/>
            <consortium name="The Broad Institute Genome Sequencing Center for Infectious Disease"/>
            <person name="Wu L."/>
            <person name="Ma J."/>
        </authorList>
    </citation>
    <scope>NUCLEOTIDE SEQUENCE [LARGE SCALE GENOMIC DNA]</scope>
    <source>
        <strain evidence="5">JCM 17441</strain>
    </source>
</reference>
<organism evidence="4 5">
    <name type="scientific">Dactylosporangium darangshiense</name>
    <dbReference type="NCBI Taxonomy" id="579108"/>
    <lineage>
        <taxon>Bacteria</taxon>
        <taxon>Bacillati</taxon>
        <taxon>Actinomycetota</taxon>
        <taxon>Actinomycetes</taxon>
        <taxon>Micromonosporales</taxon>
        <taxon>Micromonosporaceae</taxon>
        <taxon>Dactylosporangium</taxon>
    </lineage>
</organism>
<evidence type="ECO:0000313" key="5">
    <source>
        <dbReference type="Proteomes" id="UP001500620"/>
    </source>
</evidence>
<evidence type="ECO:0000259" key="3">
    <source>
        <dbReference type="Pfam" id="PF00487"/>
    </source>
</evidence>
<dbReference type="CDD" id="cd03506">
    <property type="entry name" value="Delta6-FADS-like"/>
    <property type="match status" value="1"/>
</dbReference>
<keyword evidence="2" id="KW-1133">Transmembrane helix</keyword>
<dbReference type="PANTHER" id="PTHR19353">
    <property type="entry name" value="FATTY ACID DESATURASE 2"/>
    <property type="match status" value="1"/>
</dbReference>
<comment type="caution">
    <text evidence="4">The sequence shown here is derived from an EMBL/GenBank/DDBJ whole genome shotgun (WGS) entry which is preliminary data.</text>
</comment>
<feature type="transmembrane region" description="Helical" evidence="2">
    <location>
        <begin position="211"/>
        <end position="228"/>
    </location>
</feature>
<dbReference type="PANTHER" id="PTHR19353:SF19">
    <property type="entry name" value="DELTA(5) FATTY ACID DESATURASE C-RELATED"/>
    <property type="match status" value="1"/>
</dbReference>
<dbReference type="PIRSF" id="PIRSF015921">
    <property type="entry name" value="FA_sphinglp_des"/>
    <property type="match status" value="1"/>
</dbReference>
<keyword evidence="5" id="KW-1185">Reference proteome</keyword>
<keyword evidence="2" id="KW-0472">Membrane</keyword>
<dbReference type="RefSeq" id="WP_345143776.1">
    <property type="nucleotide sequence ID" value="NZ_BAABAT010000080.1"/>
</dbReference>
<dbReference type="InterPro" id="IPR005804">
    <property type="entry name" value="FA_desaturase_dom"/>
</dbReference>
<protein>
    <submittedName>
        <fullName evidence="4">Acyl-CoA desaturase</fullName>
    </submittedName>
</protein>
<gene>
    <name evidence="4" type="ORF">GCM10022255_111420</name>
</gene>
<feature type="transmembrane region" description="Helical" evidence="2">
    <location>
        <begin position="176"/>
        <end position="199"/>
    </location>
</feature>
<evidence type="ECO:0000313" key="4">
    <source>
        <dbReference type="EMBL" id="GAA4263779.1"/>
    </source>
</evidence>
<evidence type="ECO:0000256" key="1">
    <source>
        <dbReference type="SAM" id="MobiDB-lite"/>
    </source>
</evidence>
<feature type="transmembrane region" description="Helical" evidence="2">
    <location>
        <begin position="49"/>
        <end position="68"/>
    </location>
</feature>
<dbReference type="Pfam" id="PF00487">
    <property type="entry name" value="FA_desaturase"/>
    <property type="match status" value="1"/>
</dbReference>
<accession>A0ABP8DV28</accession>
<sequence length="357" mass="39805">MRTSEAQAAVRQPDPRALTASSKPQRGSQFAVLLREIKKAGLLDRRTRYYVWTIAGTVALLAGGWTAFALIGDSWWQLAVAVFLAVAFTQVGFLAHDAGHRQIFTSRRANDTAGTLLADLAVGMGYRFWVDNHNRHHAHPNQEGKDPDIDLGALAFTTGQAAGRGRFARFAYRYQAYFFFPLLLLTALGLHVDSARYLATRAAPHRIQERALFAAHLVGYVAAVFWVLSPVKAVVFMVVQQGLLGLYLGCSFAPNHKGMPILDADDDSDFLRRQVLTSRNVRGSWLVDLALGGLNYQIEHHLFPNMPRPNLRHAQPIIEQFCQQHCLPYCQTTLTDSYAQTLRHLYTAGRNPQPSPP</sequence>
<evidence type="ECO:0000256" key="2">
    <source>
        <dbReference type="SAM" id="Phobius"/>
    </source>
</evidence>